<dbReference type="RefSeq" id="WP_027448162.1">
    <property type="nucleotide sequence ID" value="NZ_AVPF01000068.1"/>
</dbReference>
<dbReference type="GO" id="GO:0030649">
    <property type="term" value="P:aminoglycoside antibiotic catabolic process"/>
    <property type="evidence" value="ECO:0007669"/>
    <property type="project" value="TreeGrafter"/>
</dbReference>
<evidence type="ECO:0000313" key="2">
    <source>
        <dbReference type="EMBL" id="KGX84064.1"/>
    </source>
</evidence>
<dbReference type="STRING" id="1385511.GCA_000425225_00910"/>
<evidence type="ECO:0000313" key="3">
    <source>
        <dbReference type="Proteomes" id="UP000030403"/>
    </source>
</evidence>
<dbReference type="Gene3D" id="3.40.630.30">
    <property type="match status" value="2"/>
</dbReference>
<dbReference type="PANTHER" id="PTHR37817:SF1">
    <property type="entry name" value="N-ACETYLTRANSFERASE EIS"/>
    <property type="match status" value="1"/>
</dbReference>
<keyword evidence="3" id="KW-1185">Reference proteome</keyword>
<dbReference type="InterPro" id="IPR016181">
    <property type="entry name" value="Acyl_CoA_acyltransferase"/>
</dbReference>
<dbReference type="InterPro" id="IPR041380">
    <property type="entry name" value="Acetyltransf_17"/>
</dbReference>
<accession>A0A0A5FVZ0</accession>
<dbReference type="Pfam" id="PF13530">
    <property type="entry name" value="SCP2_2"/>
    <property type="match status" value="1"/>
</dbReference>
<sequence length="387" mass="45737">MEKIVHCDKNHDDAILDLGEYAFRYKLSESERDHRKERMKQEHIIAIIDGKKLASKVHLLPQYLYLGGKSIPFGGIAGVATWPEFRRKGHVRQLMNKSLEEMRSRHMPLSMLHPFDIDFYRKFGWELTQYAHTVELKPGDIPSYKTKGNVARVKYDENKRVLHEIYERHAKRYGLMLDRNEYWWKYRVISEDDFILMSYNEKGEEDGFLLANLSKDQLTIEEWFYDSKEASQRLLTWMRNHDSMVPKVKLTLAPNDPILFYLHNPRVKEDRHAYFMSRIVDVKSFFTQYPYQSFSDVTVQLDVTDEAAEWNNGSWFLSIQNEQVSITNESKEADVYVKGDIQSLTALWLNAQKVEDLLFFDRLQIEGDLEQLKALIVKETPALLDFF</sequence>
<dbReference type="Gene3D" id="3.30.1050.10">
    <property type="entry name" value="SCP2 sterol-binding domain"/>
    <property type="match status" value="1"/>
</dbReference>
<dbReference type="InterPro" id="IPR036527">
    <property type="entry name" value="SCP2_sterol-bd_dom_sf"/>
</dbReference>
<dbReference type="InterPro" id="IPR051554">
    <property type="entry name" value="Acetyltransferase_Eis"/>
</dbReference>
<dbReference type="Proteomes" id="UP000030403">
    <property type="component" value="Unassembled WGS sequence"/>
</dbReference>
<dbReference type="InterPro" id="IPR000182">
    <property type="entry name" value="GNAT_dom"/>
</dbReference>
<proteinExistence type="predicted"/>
<dbReference type="GO" id="GO:0034069">
    <property type="term" value="F:aminoglycoside N-acetyltransferase activity"/>
    <property type="evidence" value="ECO:0007669"/>
    <property type="project" value="TreeGrafter"/>
</dbReference>
<dbReference type="EMBL" id="AVPF01000068">
    <property type="protein sequence ID" value="KGX84064.1"/>
    <property type="molecule type" value="Genomic_DNA"/>
</dbReference>
<dbReference type="SUPFAM" id="SSF55718">
    <property type="entry name" value="SCP-like"/>
    <property type="match status" value="1"/>
</dbReference>
<dbReference type="InterPro" id="IPR025559">
    <property type="entry name" value="Eis_dom"/>
</dbReference>
<name>A0A0A5FVZ0_9BACI</name>
<organism evidence="2 3">
    <name type="scientific">Pontibacillus marinus BH030004 = DSM 16465</name>
    <dbReference type="NCBI Taxonomy" id="1385511"/>
    <lineage>
        <taxon>Bacteria</taxon>
        <taxon>Bacillati</taxon>
        <taxon>Bacillota</taxon>
        <taxon>Bacilli</taxon>
        <taxon>Bacillales</taxon>
        <taxon>Bacillaceae</taxon>
        <taxon>Pontibacillus</taxon>
    </lineage>
</organism>
<dbReference type="AlphaFoldDB" id="A0A0A5FVZ0"/>
<feature type="domain" description="N-acetyltransferase" evidence="1">
    <location>
        <begin position="2"/>
        <end position="148"/>
    </location>
</feature>
<dbReference type="PANTHER" id="PTHR37817">
    <property type="entry name" value="N-ACETYLTRANSFERASE EIS"/>
    <property type="match status" value="1"/>
</dbReference>
<dbReference type="Pfam" id="PF13527">
    <property type="entry name" value="Acetyltransf_9"/>
    <property type="match status" value="1"/>
</dbReference>
<reference evidence="2 3" key="1">
    <citation type="submission" date="2013-08" db="EMBL/GenBank/DDBJ databases">
        <authorList>
            <person name="Huang J."/>
            <person name="Wang G."/>
        </authorList>
    </citation>
    <scope>NUCLEOTIDE SEQUENCE [LARGE SCALE GENOMIC DNA]</scope>
    <source>
        <strain evidence="2 3">BH030004</strain>
    </source>
</reference>
<dbReference type="SUPFAM" id="SSF55729">
    <property type="entry name" value="Acyl-CoA N-acyltransferases (Nat)"/>
    <property type="match status" value="1"/>
</dbReference>
<evidence type="ECO:0000259" key="1">
    <source>
        <dbReference type="PROSITE" id="PS51186"/>
    </source>
</evidence>
<comment type="caution">
    <text evidence="2">The sequence shown here is derived from an EMBL/GenBank/DDBJ whole genome shotgun (WGS) entry which is preliminary data.</text>
</comment>
<dbReference type="CDD" id="cd04301">
    <property type="entry name" value="NAT_SF"/>
    <property type="match status" value="1"/>
</dbReference>
<dbReference type="PROSITE" id="PS51186">
    <property type="entry name" value="GNAT"/>
    <property type="match status" value="1"/>
</dbReference>
<protein>
    <recommendedName>
        <fullName evidence="1">N-acetyltransferase domain-containing protein</fullName>
    </recommendedName>
</protein>
<dbReference type="eggNOG" id="COG4552">
    <property type="taxonomic scope" value="Bacteria"/>
</dbReference>
<gene>
    <name evidence="2" type="ORF">N783_19265</name>
</gene>
<dbReference type="Pfam" id="PF17668">
    <property type="entry name" value="Acetyltransf_17"/>
    <property type="match status" value="1"/>
</dbReference>